<feature type="compositionally biased region" description="Basic residues" evidence="2">
    <location>
        <begin position="329"/>
        <end position="342"/>
    </location>
</feature>
<dbReference type="InterPro" id="IPR013087">
    <property type="entry name" value="Znf_C2H2_type"/>
</dbReference>
<dbReference type="Proteomes" id="UP000726737">
    <property type="component" value="Unassembled WGS sequence"/>
</dbReference>
<dbReference type="InterPro" id="IPR039327">
    <property type="entry name" value="CON7-like"/>
</dbReference>
<evidence type="ECO:0000259" key="3">
    <source>
        <dbReference type="PROSITE" id="PS50157"/>
    </source>
</evidence>
<sequence>MLTTTPPMGYYAQVPIADVPSAVMFPTPDAFTNDPSKMQATASLIRHGSLTHAMMPQNSNDSLSQNYNRRITYPFVPSIDTSTGLLMTNLTSPETSGSSPLMGSPFANAGMVGVNPVPVQNMVRSSPLVGYMDAMTLQSGHPSQSPYPQSLHQAMPHHTTPQPGTGVAWPPKTDMTNMDDGQGDKVYSFVPNGANTKKRPRRRFDEIERLYVCNWTDCEKAYGTLNHLNAHVHMQKHGPKRSPAEFKELRKAWRRHKKAEEEAAKQAVAFHQQQAQNQLQMCDPLLSNMQQAHPLAMHPMSQHHQPQQLPHPHAHPNQHQHPLSQGPPHHLHQQHRHHPMGF</sequence>
<keyword evidence="5" id="KW-1185">Reference proteome</keyword>
<dbReference type="PROSITE" id="PS00028">
    <property type="entry name" value="ZINC_FINGER_C2H2_1"/>
    <property type="match status" value="1"/>
</dbReference>
<proteinExistence type="predicted"/>
<feature type="compositionally biased region" description="Low complexity" evidence="2">
    <location>
        <begin position="298"/>
        <end position="311"/>
    </location>
</feature>
<keyword evidence="1" id="KW-0863">Zinc-finger</keyword>
<keyword evidence="1" id="KW-0862">Zinc</keyword>
<dbReference type="PANTHER" id="PTHR36167">
    <property type="entry name" value="C2H2 FINGER DOMAIN TRANSCRIPTION FACTOR (EUROFUNG)-RELATED"/>
    <property type="match status" value="1"/>
</dbReference>
<evidence type="ECO:0000256" key="2">
    <source>
        <dbReference type="SAM" id="MobiDB-lite"/>
    </source>
</evidence>
<accession>A0A9P6QJ12</accession>
<evidence type="ECO:0000313" key="5">
    <source>
        <dbReference type="Proteomes" id="UP000726737"/>
    </source>
</evidence>
<gene>
    <name evidence="4" type="ORF">BG011_000071</name>
</gene>
<protein>
    <recommendedName>
        <fullName evidence="3">C2H2-type domain-containing protein</fullName>
    </recommendedName>
</protein>
<dbReference type="AlphaFoldDB" id="A0A9P6QJ12"/>
<dbReference type="GO" id="GO:0006355">
    <property type="term" value="P:regulation of DNA-templated transcription"/>
    <property type="evidence" value="ECO:0007669"/>
    <property type="project" value="InterPro"/>
</dbReference>
<dbReference type="PANTHER" id="PTHR36167:SF3">
    <property type="entry name" value="C2H2 FINGER DOMAIN TRANSCRIPTION FACTOR (EUROFUNG)-RELATED"/>
    <property type="match status" value="1"/>
</dbReference>
<feature type="compositionally biased region" description="Low complexity" evidence="2">
    <location>
        <begin position="319"/>
        <end position="328"/>
    </location>
</feature>
<organism evidence="4 5">
    <name type="scientific">Mortierella polycephala</name>
    <dbReference type="NCBI Taxonomy" id="41804"/>
    <lineage>
        <taxon>Eukaryota</taxon>
        <taxon>Fungi</taxon>
        <taxon>Fungi incertae sedis</taxon>
        <taxon>Mucoromycota</taxon>
        <taxon>Mortierellomycotina</taxon>
        <taxon>Mortierellomycetes</taxon>
        <taxon>Mortierellales</taxon>
        <taxon>Mortierellaceae</taxon>
        <taxon>Mortierella</taxon>
    </lineage>
</organism>
<feature type="domain" description="C2H2-type" evidence="3">
    <location>
        <begin position="211"/>
        <end position="242"/>
    </location>
</feature>
<dbReference type="EMBL" id="JAAAJA010000010">
    <property type="protein sequence ID" value="KAG0266932.1"/>
    <property type="molecule type" value="Genomic_DNA"/>
</dbReference>
<evidence type="ECO:0000256" key="1">
    <source>
        <dbReference type="PROSITE-ProRule" id="PRU00042"/>
    </source>
</evidence>
<name>A0A9P6QJ12_9FUNG</name>
<dbReference type="PROSITE" id="PS50157">
    <property type="entry name" value="ZINC_FINGER_C2H2_2"/>
    <property type="match status" value="1"/>
</dbReference>
<evidence type="ECO:0000313" key="4">
    <source>
        <dbReference type="EMBL" id="KAG0266932.1"/>
    </source>
</evidence>
<comment type="caution">
    <text evidence="4">The sequence shown here is derived from an EMBL/GenBank/DDBJ whole genome shotgun (WGS) entry which is preliminary data.</text>
</comment>
<feature type="region of interest" description="Disordered" evidence="2">
    <location>
        <begin position="297"/>
        <end position="342"/>
    </location>
</feature>
<dbReference type="Gene3D" id="3.30.160.60">
    <property type="entry name" value="Classic Zinc Finger"/>
    <property type="match status" value="1"/>
</dbReference>
<reference evidence="4" key="1">
    <citation type="journal article" date="2020" name="Fungal Divers.">
        <title>Resolving the Mortierellaceae phylogeny through synthesis of multi-gene phylogenetics and phylogenomics.</title>
        <authorList>
            <person name="Vandepol N."/>
            <person name="Liber J."/>
            <person name="Desiro A."/>
            <person name="Na H."/>
            <person name="Kennedy M."/>
            <person name="Barry K."/>
            <person name="Grigoriev I.V."/>
            <person name="Miller A.N."/>
            <person name="O'Donnell K."/>
            <person name="Stajich J.E."/>
            <person name="Bonito G."/>
        </authorList>
    </citation>
    <scope>NUCLEOTIDE SEQUENCE</scope>
    <source>
        <strain evidence="4">KOD948</strain>
    </source>
</reference>
<keyword evidence="1" id="KW-0479">Metal-binding</keyword>
<dbReference type="OrthoDB" id="1939603at2759"/>
<dbReference type="GO" id="GO:0008270">
    <property type="term" value="F:zinc ion binding"/>
    <property type="evidence" value="ECO:0007669"/>
    <property type="project" value="UniProtKB-KW"/>
</dbReference>